<dbReference type="Proteomes" id="UP001324427">
    <property type="component" value="Unassembled WGS sequence"/>
</dbReference>
<organism evidence="2 3">
    <name type="scientific">Oleoguttula mirabilis</name>
    <dbReference type="NCBI Taxonomy" id="1507867"/>
    <lineage>
        <taxon>Eukaryota</taxon>
        <taxon>Fungi</taxon>
        <taxon>Dikarya</taxon>
        <taxon>Ascomycota</taxon>
        <taxon>Pezizomycotina</taxon>
        <taxon>Dothideomycetes</taxon>
        <taxon>Dothideomycetidae</taxon>
        <taxon>Mycosphaerellales</taxon>
        <taxon>Teratosphaeriaceae</taxon>
        <taxon>Oleoguttula</taxon>
    </lineage>
</organism>
<dbReference type="AlphaFoldDB" id="A0AAV9JQL5"/>
<feature type="compositionally biased region" description="Acidic residues" evidence="1">
    <location>
        <begin position="210"/>
        <end position="226"/>
    </location>
</feature>
<accession>A0AAV9JQL5</accession>
<protein>
    <submittedName>
        <fullName evidence="2">Uncharacterized protein</fullName>
    </submittedName>
</protein>
<keyword evidence="3" id="KW-1185">Reference proteome</keyword>
<proteinExistence type="predicted"/>
<name>A0AAV9JQL5_9PEZI</name>
<comment type="caution">
    <text evidence="2">The sequence shown here is derived from an EMBL/GenBank/DDBJ whole genome shotgun (WGS) entry which is preliminary data.</text>
</comment>
<evidence type="ECO:0000256" key="1">
    <source>
        <dbReference type="SAM" id="MobiDB-lite"/>
    </source>
</evidence>
<evidence type="ECO:0000313" key="2">
    <source>
        <dbReference type="EMBL" id="KAK4547266.1"/>
    </source>
</evidence>
<feature type="region of interest" description="Disordered" evidence="1">
    <location>
        <begin position="169"/>
        <end position="226"/>
    </location>
</feature>
<dbReference type="EMBL" id="JAVFHQ010000011">
    <property type="protein sequence ID" value="KAK4547266.1"/>
    <property type="molecule type" value="Genomic_DNA"/>
</dbReference>
<sequence length="226" mass="23684">MAQAALNMDLADARYHIISNATALAKMSPIPSVQNTNDMGIVIESELSEMRTQIIANANALYDLLAGQTPDRPPIISIVLSNFPIATPDTQGQPRLQYIAAVLGNDMTLMQGAPGSSMTAAMGALLDVTMEVMHNERDSFFFRDHIREADFMARSGGLVANSGQPGIVTGVAGNGGTREASHAPSNGADAGGPSGSTRGRTLGYAQGGDAMEEGDMEESDESDESH</sequence>
<evidence type="ECO:0000313" key="3">
    <source>
        <dbReference type="Proteomes" id="UP001324427"/>
    </source>
</evidence>
<reference evidence="2 3" key="1">
    <citation type="submission" date="2021-11" db="EMBL/GenBank/DDBJ databases">
        <title>Black yeast isolated from Biological Soil Crust.</title>
        <authorList>
            <person name="Kurbessoian T."/>
        </authorList>
    </citation>
    <scope>NUCLEOTIDE SEQUENCE [LARGE SCALE GENOMIC DNA]</scope>
    <source>
        <strain evidence="2 3">CCFEE 5522</strain>
    </source>
</reference>
<gene>
    <name evidence="2" type="ORF">LTR36_000921</name>
</gene>